<gene>
    <name evidence="1" type="ORF">KBY27_12525</name>
</gene>
<reference evidence="1" key="1">
    <citation type="journal article" date="2021" name="Environ. Microbiol.">
        <title>Cryptic niche differentiation of novel sediment ecotypes of Rugeria pomeroyi correlates with nitrate respiration.</title>
        <authorList>
            <person name="Lin X."/>
            <person name="McNichol J."/>
            <person name="Chu X."/>
            <person name="Qian Y."/>
            <person name="Luo H."/>
        </authorList>
    </citation>
    <scope>NUCLEOTIDE SEQUENCE</scope>
    <source>
        <strain evidence="1">SZCCDBB064</strain>
    </source>
</reference>
<name>A0A9Q3ZNR4_9RHOB</name>
<dbReference type="EMBL" id="JAGQAF010000007">
    <property type="protein sequence ID" value="MCE8538276.1"/>
    <property type="molecule type" value="Genomic_DNA"/>
</dbReference>
<dbReference type="AlphaFoldDB" id="A0A9Q3ZNR4"/>
<proteinExistence type="predicted"/>
<protein>
    <submittedName>
        <fullName evidence="1">Sarcosine oxidase subunit gamma</fullName>
    </submittedName>
</protein>
<dbReference type="SUPFAM" id="SSF103025">
    <property type="entry name" value="Folate-binding domain"/>
    <property type="match status" value="1"/>
</dbReference>
<evidence type="ECO:0000313" key="1">
    <source>
        <dbReference type="EMBL" id="MCE8538276.1"/>
    </source>
</evidence>
<sequence>MTPREGGCVDRLFAKTPCTGQLPLSIGGMTVREVELGPMTSLSPRKGQGAALAGALGAAHGLDWPGAGRATAAGDARAIWFGHDSVLLTGAAPDAALAGPGVLVDQSDAWTVVRLDGTGAEAVLARLVPVDLRAPGFGPGATARCRIGHMAGSVTRLETGGFLLMVFRSMAQTLLHDLKSAMEAVAARG</sequence>
<dbReference type="InterPro" id="IPR027266">
    <property type="entry name" value="TrmE/GcvT-like"/>
</dbReference>
<dbReference type="Proteomes" id="UP000813672">
    <property type="component" value="Unassembled WGS sequence"/>
</dbReference>
<dbReference type="Gene3D" id="3.30.70.1520">
    <property type="entry name" value="Heterotetrameric sarcosine oxidase"/>
    <property type="match status" value="1"/>
</dbReference>
<dbReference type="Gene3D" id="3.30.1360.120">
    <property type="entry name" value="Probable tRNA modification gtpase trme, domain 1"/>
    <property type="match status" value="1"/>
</dbReference>
<comment type="caution">
    <text evidence="1">The sequence shown here is derived from an EMBL/GenBank/DDBJ whole genome shotgun (WGS) entry which is preliminary data.</text>
</comment>
<accession>A0A9Q3ZNR4</accession>
<organism evidence="1 2">
    <name type="scientific">Ruegeria pomeroyi</name>
    <dbReference type="NCBI Taxonomy" id="89184"/>
    <lineage>
        <taxon>Bacteria</taxon>
        <taxon>Pseudomonadati</taxon>
        <taxon>Pseudomonadota</taxon>
        <taxon>Alphaproteobacteria</taxon>
        <taxon>Rhodobacterales</taxon>
        <taxon>Roseobacteraceae</taxon>
        <taxon>Ruegeria</taxon>
    </lineage>
</organism>
<evidence type="ECO:0000313" key="2">
    <source>
        <dbReference type="Proteomes" id="UP000813672"/>
    </source>
</evidence>